<reference evidence="3" key="2">
    <citation type="submission" date="2020-09" db="EMBL/GenBank/DDBJ databases">
        <authorList>
            <person name="Sun Q."/>
            <person name="Zhou Y."/>
        </authorList>
    </citation>
    <scope>NUCLEOTIDE SEQUENCE</scope>
    <source>
        <strain evidence="3">CGMCC 1.15448</strain>
    </source>
</reference>
<dbReference type="Pfam" id="PF20256">
    <property type="entry name" value="MoCoBD_2"/>
    <property type="match status" value="2"/>
</dbReference>
<dbReference type="PANTHER" id="PTHR47495">
    <property type="entry name" value="ALDEHYDE DEHYDROGENASE"/>
    <property type="match status" value="1"/>
</dbReference>
<feature type="compositionally biased region" description="Polar residues" evidence="1">
    <location>
        <begin position="590"/>
        <end position="605"/>
    </location>
</feature>
<dbReference type="InterPro" id="IPR052516">
    <property type="entry name" value="N-heterocyclic_Hydroxylase"/>
</dbReference>
<dbReference type="AlphaFoldDB" id="A0A8J2UHD6"/>
<feature type="domain" description="Aldehyde oxidase/xanthine dehydrogenase a/b hammerhead" evidence="2">
    <location>
        <begin position="204"/>
        <end position="285"/>
    </location>
</feature>
<dbReference type="InterPro" id="IPR037165">
    <property type="entry name" value="AldOxase/xan_DH_Mopterin-bd_sf"/>
</dbReference>
<evidence type="ECO:0000256" key="1">
    <source>
        <dbReference type="SAM" id="MobiDB-lite"/>
    </source>
</evidence>
<dbReference type="Proteomes" id="UP000607559">
    <property type="component" value="Unassembled WGS sequence"/>
</dbReference>
<dbReference type="InterPro" id="IPR006311">
    <property type="entry name" value="TAT_signal"/>
</dbReference>
<organism evidence="3 4">
    <name type="scientific">Puia dinghuensis</name>
    <dbReference type="NCBI Taxonomy" id="1792502"/>
    <lineage>
        <taxon>Bacteria</taxon>
        <taxon>Pseudomonadati</taxon>
        <taxon>Bacteroidota</taxon>
        <taxon>Chitinophagia</taxon>
        <taxon>Chitinophagales</taxon>
        <taxon>Chitinophagaceae</taxon>
        <taxon>Puia</taxon>
    </lineage>
</organism>
<dbReference type="GO" id="GO:0016491">
    <property type="term" value="F:oxidoreductase activity"/>
    <property type="evidence" value="ECO:0007669"/>
    <property type="project" value="InterPro"/>
</dbReference>
<dbReference type="SUPFAM" id="SSF56003">
    <property type="entry name" value="Molybdenum cofactor-binding domain"/>
    <property type="match status" value="2"/>
</dbReference>
<protein>
    <submittedName>
        <fullName evidence="3">Aldehyde dehydrogenase</fullName>
    </submittedName>
</protein>
<evidence type="ECO:0000313" key="3">
    <source>
        <dbReference type="EMBL" id="GGB18206.1"/>
    </source>
</evidence>
<dbReference type="PIRSF" id="PIRSF036389">
    <property type="entry name" value="IOR_B"/>
    <property type="match status" value="1"/>
</dbReference>
<dbReference type="EMBL" id="BMJC01000005">
    <property type="protein sequence ID" value="GGB18206.1"/>
    <property type="molecule type" value="Genomic_DNA"/>
</dbReference>
<dbReference type="Pfam" id="PF02738">
    <property type="entry name" value="MoCoBD_1"/>
    <property type="match status" value="1"/>
</dbReference>
<evidence type="ECO:0000259" key="2">
    <source>
        <dbReference type="SMART" id="SM01008"/>
    </source>
</evidence>
<proteinExistence type="predicted"/>
<feature type="compositionally biased region" description="Low complexity" evidence="1">
    <location>
        <begin position="571"/>
        <end position="589"/>
    </location>
</feature>
<accession>A0A8J2UHD6</accession>
<dbReference type="InterPro" id="IPR008274">
    <property type="entry name" value="AldOxase/xan_DH_MoCoBD1"/>
</dbReference>
<dbReference type="RefSeq" id="WP_188936511.1">
    <property type="nucleotide sequence ID" value="NZ_BMJC01000005.1"/>
</dbReference>
<dbReference type="Gene3D" id="3.30.365.10">
    <property type="entry name" value="Aldehyde oxidase/xanthine dehydrogenase, molybdopterin binding domain"/>
    <property type="match status" value="4"/>
</dbReference>
<dbReference type="InterPro" id="IPR046867">
    <property type="entry name" value="AldOxase/xan_DH_MoCoBD2"/>
</dbReference>
<dbReference type="Gene3D" id="3.90.1170.50">
    <property type="entry name" value="Aldehyde oxidase/xanthine dehydrogenase, a/b hammerhead"/>
    <property type="match status" value="1"/>
</dbReference>
<evidence type="ECO:0000313" key="4">
    <source>
        <dbReference type="Proteomes" id="UP000607559"/>
    </source>
</evidence>
<dbReference type="PROSITE" id="PS51318">
    <property type="entry name" value="TAT"/>
    <property type="match status" value="1"/>
</dbReference>
<dbReference type="InterPro" id="IPR000674">
    <property type="entry name" value="Ald_Oxase/Xan_DH_a/b"/>
</dbReference>
<sequence>MRQSRRNFIKTAGCLTIGFCLGGPSFTWPSPSQSLPGDLRENPHINAWLEILADGRVRVLTGKIELGQGIRTAVAQMAAEELNLDMSQVEVTMAETGVTPDEGYTAGSNSIEMSAVAIRYAAAAAKQRLLLLAAEKWGVPATGLVFTQGKVSTTDGGHTISLAQLLDGRQITDEVRMPVTLKPKEQHQLVGKAVPREDNIRIVYGQPVYVQDLTFPGMLHGRVVRPPGYGAQLLHFDEQAAKSKSPGLLKTVVSGSFLAVIADNEYHAIRAQQAAHAAAKWSAGPPLPNLQGTDLATYIKTLPVQPEKVAEKGDLSTLPNGTTIKATYFKPYIMHGSIGPSCAVARYDNNKLEIWTHSQGVYPLRETLADFLHLPAENIHIKGTPGSGCYGHNGADDVAADAALLAMALPGKHIHLQWSRDDEHAWEPYGSAMIMELEAAMQPSGNITHWKYTLWSDTHGTRPGGQAANLLAAHYIANPVSQRPSGFSGGAHRNAEPYYAIPNQRVDANFFNGPLRTSSLRSLGAYANLFAIESFMDELAASAGKDPYEFRLLNLDDDRAKAVLRQLQQRTSTPSSTTATATTNSTTPNQHPANSTTPDQHPANTKTATGIAFSRYKNAGTYCAIAARVSVDTKTGNVRVQKMWAVIDAGEVINLDGLKNQIEGGMVQSASWTLFEQVKFNEKHITSRDWTTYPIMHIDQAPELEVTVIDRPQEQPFGAGEAAQGPAAAAIVNAIYHACGKRIRHLPVGSINISPTSL</sequence>
<keyword evidence="4" id="KW-1185">Reference proteome</keyword>
<comment type="caution">
    <text evidence="3">The sequence shown here is derived from an EMBL/GenBank/DDBJ whole genome shotgun (WGS) entry which is preliminary data.</text>
</comment>
<dbReference type="SMART" id="SM01008">
    <property type="entry name" value="Ald_Xan_dh_C"/>
    <property type="match status" value="1"/>
</dbReference>
<reference evidence="3" key="1">
    <citation type="journal article" date="2014" name="Int. J. Syst. Evol. Microbiol.">
        <title>Complete genome sequence of Corynebacterium casei LMG S-19264T (=DSM 44701T), isolated from a smear-ripened cheese.</title>
        <authorList>
            <consortium name="US DOE Joint Genome Institute (JGI-PGF)"/>
            <person name="Walter F."/>
            <person name="Albersmeier A."/>
            <person name="Kalinowski J."/>
            <person name="Ruckert C."/>
        </authorList>
    </citation>
    <scope>NUCLEOTIDE SEQUENCE</scope>
    <source>
        <strain evidence="3">CGMCC 1.15448</strain>
    </source>
</reference>
<dbReference type="InterPro" id="IPR012368">
    <property type="entry name" value="OxRdtase_Mopterin-bd_su_IorB"/>
</dbReference>
<name>A0A8J2UHD6_9BACT</name>
<gene>
    <name evidence="3" type="ORF">GCM10011511_47540</name>
</gene>
<dbReference type="PANTHER" id="PTHR47495:SF1">
    <property type="entry name" value="BLL3820 PROTEIN"/>
    <property type="match status" value="1"/>
</dbReference>
<feature type="region of interest" description="Disordered" evidence="1">
    <location>
        <begin position="566"/>
        <end position="605"/>
    </location>
</feature>